<dbReference type="EMBL" id="OU503053">
    <property type="protein sequence ID" value="CAI9782242.1"/>
    <property type="molecule type" value="Genomic_DNA"/>
</dbReference>
<name>A0AAD2AC53_9LAMI</name>
<protein>
    <submittedName>
        <fullName evidence="1">Uncharacterized protein</fullName>
    </submittedName>
</protein>
<evidence type="ECO:0000313" key="1">
    <source>
        <dbReference type="EMBL" id="CAI9782242.1"/>
    </source>
</evidence>
<sequence>MPMEKGPPPINRLNETPMFIRSMLKASTKRQQRTILELEVGGSTEARLQRGEIVRLETPVSEESTINSKTLLQYDEIGIGADNWNRREELGRTETHDRGLEMPISEVLAALLPDKEQSVRNGLSVTLPETAHAFELPPQSNEIWVNRVSRNRTEHIVGNFQCNICPCLIAIPTSAAASVGESLMPSPTVAATFLPSWNE</sequence>
<reference evidence="1" key="1">
    <citation type="submission" date="2023-05" db="EMBL/GenBank/DDBJ databases">
        <authorList>
            <person name="Huff M."/>
        </authorList>
    </citation>
    <scope>NUCLEOTIDE SEQUENCE</scope>
</reference>
<dbReference type="AlphaFoldDB" id="A0AAD2AC53"/>
<proteinExistence type="predicted"/>
<keyword evidence="2" id="KW-1185">Reference proteome</keyword>
<organism evidence="1 2">
    <name type="scientific">Fraxinus pennsylvanica</name>
    <dbReference type="NCBI Taxonomy" id="56036"/>
    <lineage>
        <taxon>Eukaryota</taxon>
        <taxon>Viridiplantae</taxon>
        <taxon>Streptophyta</taxon>
        <taxon>Embryophyta</taxon>
        <taxon>Tracheophyta</taxon>
        <taxon>Spermatophyta</taxon>
        <taxon>Magnoliopsida</taxon>
        <taxon>eudicotyledons</taxon>
        <taxon>Gunneridae</taxon>
        <taxon>Pentapetalae</taxon>
        <taxon>asterids</taxon>
        <taxon>lamiids</taxon>
        <taxon>Lamiales</taxon>
        <taxon>Oleaceae</taxon>
        <taxon>Oleeae</taxon>
        <taxon>Fraxinus</taxon>
    </lineage>
</organism>
<accession>A0AAD2AC53</accession>
<gene>
    <name evidence="1" type="ORF">FPE_LOCUS29672</name>
</gene>
<dbReference type="Proteomes" id="UP000834106">
    <property type="component" value="Chromosome 18"/>
</dbReference>
<evidence type="ECO:0000313" key="2">
    <source>
        <dbReference type="Proteomes" id="UP000834106"/>
    </source>
</evidence>